<evidence type="ECO:0000313" key="3">
    <source>
        <dbReference type="EMBL" id="QBC45019.1"/>
    </source>
</evidence>
<comment type="similarity">
    <text evidence="1">Belongs to the UPF0213 family.</text>
</comment>
<dbReference type="PROSITE" id="PS50164">
    <property type="entry name" value="GIY_YIG"/>
    <property type="match status" value="1"/>
</dbReference>
<dbReference type="PANTHER" id="PTHR34477:SF1">
    <property type="entry name" value="UPF0213 PROTEIN YHBQ"/>
    <property type="match status" value="1"/>
</dbReference>
<keyword evidence="4" id="KW-1185">Reference proteome</keyword>
<dbReference type="InterPro" id="IPR050190">
    <property type="entry name" value="UPF0213_domain"/>
</dbReference>
<sequence>MPKELPTPNKPWFVYLIECQDDSIYTGITINVKKRYAAHVNGKGARYTRIRPPQKLLAVIEFKDHASAASSEYTIKQWTATQKRAFALKHSENEFIAAHPAQLAPEYVRSEPATSISQLKPLMPESPALNPSHDNL</sequence>
<dbReference type="Pfam" id="PF01541">
    <property type="entry name" value="GIY-YIG"/>
    <property type="match status" value="1"/>
</dbReference>
<protein>
    <recommendedName>
        <fullName evidence="2">GIY-YIG domain-containing protein</fullName>
    </recommendedName>
</protein>
<dbReference type="CDD" id="cd10456">
    <property type="entry name" value="GIY-YIG_UPF0213"/>
    <property type="match status" value="1"/>
</dbReference>
<evidence type="ECO:0000259" key="2">
    <source>
        <dbReference type="PROSITE" id="PS50164"/>
    </source>
</evidence>
<dbReference type="KEGG" id="ifl:C1H71_16740"/>
<name>A0A7G3GD30_9NEIS</name>
<dbReference type="SUPFAM" id="SSF82771">
    <property type="entry name" value="GIY-YIG endonuclease"/>
    <property type="match status" value="1"/>
</dbReference>
<dbReference type="Proteomes" id="UP000515917">
    <property type="component" value="Chromosome"/>
</dbReference>
<dbReference type="PANTHER" id="PTHR34477">
    <property type="entry name" value="UPF0213 PROTEIN YHBQ"/>
    <property type="match status" value="1"/>
</dbReference>
<proteinExistence type="inferred from homology"/>
<gene>
    <name evidence="3" type="ORF">C1H71_16740</name>
</gene>
<dbReference type="InterPro" id="IPR000305">
    <property type="entry name" value="GIY-YIG_endonuc"/>
</dbReference>
<feature type="domain" description="GIY-YIG" evidence="2">
    <location>
        <begin position="10"/>
        <end position="85"/>
    </location>
</feature>
<evidence type="ECO:0000313" key="4">
    <source>
        <dbReference type="Proteomes" id="UP000515917"/>
    </source>
</evidence>
<dbReference type="AlphaFoldDB" id="A0A7G3GD30"/>
<evidence type="ECO:0000256" key="1">
    <source>
        <dbReference type="ARBA" id="ARBA00007435"/>
    </source>
</evidence>
<accession>A0A7G3GD30</accession>
<dbReference type="Gene3D" id="3.40.1440.10">
    <property type="entry name" value="GIY-YIG endonuclease"/>
    <property type="match status" value="1"/>
</dbReference>
<reference evidence="3 4" key="1">
    <citation type="submission" date="2018-01" db="EMBL/GenBank/DDBJ databases">
        <title>Genome sequence of Iodobacter sp. strain PCH194 isolated from Indian Trans-Himalaya.</title>
        <authorList>
            <person name="Kumar V."/>
            <person name="Thakur V."/>
            <person name="Kumar S."/>
            <person name="Singh D."/>
        </authorList>
    </citation>
    <scope>NUCLEOTIDE SEQUENCE [LARGE SCALE GENOMIC DNA]</scope>
    <source>
        <strain evidence="3 4">PCH194</strain>
    </source>
</reference>
<dbReference type="InterPro" id="IPR035901">
    <property type="entry name" value="GIY-YIG_endonuc_sf"/>
</dbReference>
<dbReference type="EMBL" id="CP025781">
    <property type="protein sequence ID" value="QBC45019.1"/>
    <property type="molecule type" value="Genomic_DNA"/>
</dbReference>
<organism evidence="3 4">
    <name type="scientific">Iodobacter fluviatilis</name>
    <dbReference type="NCBI Taxonomy" id="537"/>
    <lineage>
        <taxon>Bacteria</taxon>
        <taxon>Pseudomonadati</taxon>
        <taxon>Pseudomonadota</taxon>
        <taxon>Betaproteobacteria</taxon>
        <taxon>Neisseriales</taxon>
        <taxon>Chitinibacteraceae</taxon>
        <taxon>Iodobacter</taxon>
    </lineage>
</organism>